<dbReference type="PANTHER" id="PTHR42732:SF1">
    <property type="entry name" value="BETA-MANNOSIDASE"/>
    <property type="match status" value="1"/>
</dbReference>
<feature type="domain" description="CBM6" evidence="4">
    <location>
        <begin position="884"/>
        <end position="1010"/>
    </location>
</feature>
<dbReference type="Gene3D" id="2.60.120.260">
    <property type="entry name" value="Galactose-binding domain-like"/>
    <property type="match status" value="2"/>
</dbReference>
<evidence type="ECO:0000259" key="4">
    <source>
        <dbReference type="PROSITE" id="PS51175"/>
    </source>
</evidence>
<dbReference type="InterPro" id="IPR059177">
    <property type="entry name" value="GH29D-like_dom"/>
</dbReference>
<dbReference type="Gene3D" id="3.20.20.80">
    <property type="entry name" value="Glycosidases"/>
    <property type="match status" value="1"/>
</dbReference>
<dbReference type="GO" id="GO:0005975">
    <property type="term" value="P:carbohydrate metabolic process"/>
    <property type="evidence" value="ECO:0007669"/>
    <property type="project" value="InterPro"/>
</dbReference>
<dbReference type="PROSITE" id="PS51175">
    <property type="entry name" value="CBM6"/>
    <property type="match status" value="1"/>
</dbReference>
<dbReference type="AlphaFoldDB" id="A6DQE4"/>
<dbReference type="PROSITE" id="PS00608">
    <property type="entry name" value="GLYCOSYL_HYDROL_F2_2"/>
    <property type="match status" value="1"/>
</dbReference>
<evidence type="ECO:0000256" key="2">
    <source>
        <dbReference type="ARBA" id="ARBA00022801"/>
    </source>
</evidence>
<dbReference type="SUPFAM" id="SSF49785">
    <property type="entry name" value="Galactose-binding domain-like"/>
    <property type="match status" value="2"/>
</dbReference>
<dbReference type="InterPro" id="IPR005084">
    <property type="entry name" value="CBM6"/>
</dbReference>
<dbReference type="InterPro" id="IPR013783">
    <property type="entry name" value="Ig-like_fold"/>
</dbReference>
<dbReference type="GO" id="GO:0030246">
    <property type="term" value="F:carbohydrate binding"/>
    <property type="evidence" value="ECO:0007669"/>
    <property type="project" value="InterPro"/>
</dbReference>
<evidence type="ECO:0000256" key="3">
    <source>
        <dbReference type="ARBA" id="ARBA00023295"/>
    </source>
</evidence>
<dbReference type="InterPro" id="IPR040605">
    <property type="entry name" value="Glyco_hydro2_dom5"/>
</dbReference>
<dbReference type="eggNOG" id="COG3250">
    <property type="taxonomic scope" value="Bacteria"/>
</dbReference>
<dbReference type="SUPFAM" id="SSF51445">
    <property type="entry name" value="(Trans)glycosidases"/>
    <property type="match status" value="1"/>
</dbReference>
<dbReference type="PANTHER" id="PTHR42732">
    <property type="entry name" value="BETA-GALACTOSIDASE"/>
    <property type="match status" value="1"/>
</dbReference>
<dbReference type="Gene3D" id="2.60.40.10">
    <property type="entry name" value="Immunoglobulins"/>
    <property type="match status" value="3"/>
</dbReference>
<reference evidence="5 6" key="1">
    <citation type="journal article" date="2010" name="J. Bacteriol.">
        <title>Genome sequence of Lentisphaera araneosa HTCC2155T, the type species of the order Lentisphaerales in the phylum Lentisphaerae.</title>
        <authorList>
            <person name="Thrash J.C."/>
            <person name="Cho J.C."/>
            <person name="Vergin K.L."/>
            <person name="Morris R.M."/>
            <person name="Giovannoni S.J."/>
        </authorList>
    </citation>
    <scope>NUCLEOTIDE SEQUENCE [LARGE SCALE GENOMIC DNA]</scope>
    <source>
        <strain evidence="5 6">HTCC2155</strain>
    </source>
</reference>
<comment type="similarity">
    <text evidence="1">Belongs to the glycosyl hydrolase 2 family.</text>
</comment>
<dbReference type="InterPro" id="IPR032311">
    <property type="entry name" value="DUF4982"/>
</dbReference>
<dbReference type="GO" id="GO:0004553">
    <property type="term" value="F:hydrolase activity, hydrolyzing O-glycosyl compounds"/>
    <property type="evidence" value="ECO:0007669"/>
    <property type="project" value="InterPro"/>
</dbReference>
<dbReference type="InterPro" id="IPR006103">
    <property type="entry name" value="Glyco_hydro_2_cat"/>
</dbReference>
<proteinExistence type="inferred from homology"/>
<dbReference type="InterPro" id="IPR006104">
    <property type="entry name" value="Glyco_hydro_2_N"/>
</dbReference>
<dbReference type="PRINTS" id="PR00132">
    <property type="entry name" value="GLHYDRLASE2"/>
</dbReference>
<dbReference type="Proteomes" id="UP000004947">
    <property type="component" value="Unassembled WGS sequence"/>
</dbReference>
<dbReference type="InterPro" id="IPR006101">
    <property type="entry name" value="Glyco_hydro_2"/>
</dbReference>
<dbReference type="Pfam" id="PF00703">
    <property type="entry name" value="Glyco_hydro_2"/>
    <property type="match status" value="1"/>
</dbReference>
<comment type="caution">
    <text evidence="5">The sequence shown here is derived from an EMBL/GenBank/DDBJ whole genome shotgun (WGS) entry which is preliminary data.</text>
</comment>
<keyword evidence="6" id="KW-1185">Reference proteome</keyword>
<dbReference type="Pfam" id="PF18565">
    <property type="entry name" value="Glyco_hydro2_C5"/>
    <property type="match status" value="1"/>
</dbReference>
<protein>
    <submittedName>
        <fullName evidence="5">Beta-galactosidase</fullName>
    </submittedName>
</protein>
<dbReference type="InterPro" id="IPR023232">
    <property type="entry name" value="Glyco_hydro_2_AS"/>
</dbReference>
<dbReference type="InterPro" id="IPR036156">
    <property type="entry name" value="Beta-gal/glucu_dom_sf"/>
</dbReference>
<dbReference type="InterPro" id="IPR006102">
    <property type="entry name" value="Ig-like_GH2"/>
</dbReference>
<keyword evidence="3" id="KW-0326">Glycosidase</keyword>
<dbReference type="SUPFAM" id="SSF49303">
    <property type="entry name" value="beta-Galactosidase/glucuronidase domain"/>
    <property type="match status" value="1"/>
</dbReference>
<organism evidence="5 6">
    <name type="scientific">Lentisphaera araneosa HTCC2155</name>
    <dbReference type="NCBI Taxonomy" id="313628"/>
    <lineage>
        <taxon>Bacteria</taxon>
        <taxon>Pseudomonadati</taxon>
        <taxon>Lentisphaerota</taxon>
        <taxon>Lentisphaeria</taxon>
        <taxon>Lentisphaerales</taxon>
        <taxon>Lentisphaeraceae</taxon>
        <taxon>Lentisphaera</taxon>
    </lineage>
</organism>
<name>A6DQE4_9BACT</name>
<dbReference type="InterPro" id="IPR017853">
    <property type="entry name" value="GH"/>
</dbReference>
<accession>A6DQE4</accession>
<evidence type="ECO:0000313" key="5">
    <source>
        <dbReference type="EMBL" id="EDM26195.1"/>
    </source>
</evidence>
<dbReference type="STRING" id="313628.LNTAR_16648"/>
<dbReference type="Pfam" id="PF02837">
    <property type="entry name" value="Glyco_hydro_2_N"/>
    <property type="match status" value="1"/>
</dbReference>
<dbReference type="InterPro" id="IPR008979">
    <property type="entry name" value="Galactose-bd-like_sf"/>
</dbReference>
<keyword evidence="2" id="KW-0378">Hydrolase</keyword>
<dbReference type="Pfam" id="PF13290">
    <property type="entry name" value="CHB_HEX_C_1"/>
    <property type="match status" value="1"/>
</dbReference>
<evidence type="ECO:0000313" key="6">
    <source>
        <dbReference type="Proteomes" id="UP000004947"/>
    </source>
</evidence>
<dbReference type="InterPro" id="IPR051913">
    <property type="entry name" value="GH2_Domain-Containing"/>
</dbReference>
<dbReference type="Pfam" id="PF16355">
    <property type="entry name" value="DUF4982"/>
    <property type="match status" value="1"/>
</dbReference>
<evidence type="ECO:0000256" key="1">
    <source>
        <dbReference type="ARBA" id="ARBA00007401"/>
    </source>
</evidence>
<dbReference type="Pfam" id="PF02836">
    <property type="entry name" value="Glyco_hydro_2_C"/>
    <property type="match status" value="1"/>
</dbReference>
<sequence length="1010" mass="115497">MYNHSIFHLFSFCVLWMALITQGQKVPFNKDWKFNLSDNRQAIESDFNDLAWDAVDLPHDWAFEAVYSEDAVQGDRGGYKPGGIAWYRKEFDLPKISSTKRVRIDFDAVYMNSEVWINGHYLGKRPYGYISFSYDLSKYLKPRHNVIAVRVDNSHEPSARWYHGCGIYGHVNLVYTDAVHIAKDGVWVATPQITKQQADVVVESEVLNTSSNAVTAEVKAVVLDPNGKKVAEKSQLVKIAAHNKMIQKQSFLLSQPQLWDITAPNLYKVVTTISVDNKVSDKVVTRFGIRTIKWDVKTGFWLNGKNIKLLGVSDHLEAGPVGAAIPDELKRWKIQLLKDMGCNAIRLAHNPETPVFYDLCDEIGILVMDEIFDGWEEKAQQDYGKQAFNDWWERDLRSWLKRDRNHPSVFIWSLGNETKGEVAKDLVRICREMDPYRLTTSGHSGDEEMDVLGVNGASESMKFFEQLPPNKPFVSTEAPHTWQVRGFYRTKTWFRDGYPNERHKPFPCPDLTEKEIFTYYGIKPHDRENRKQFFNSSYDNAMVRVTARKNWELMRDTPWYSGHFRWTGFDYIGEAGYVHGGWPFRAFMGGALDLAGFKKDLYYFYQSQWTQEPMVHILPHWTHPKMELGTEIPVWVYSNCDEVELFLNGISLGKDKPGRKWDEMQCEWMVPWEPGTITAVAYKEGKEILRTSHSTAGVPSQLKLSTTGDECPVVTVEQLDKKGELNPYAENRIHYYVEGPARLLSLESGNPINTESNYGKTSRTTFFGRGRAFLKKTSEKGDINVVVAAICGEKQLMTSNEISIDNKLLTLQGEKKDFDVKIYYSIDGTKPKTLYTKPFLVEQDTTVRAYVYDGQRLLFSMSEKFSDDEGLYWGSVEDSLVVGGGEQAEDAEFNGVKVSTRGNWFNGKGYIDFGKSIGGYVEWYQENDGDAGDVNLAIRYRHAVKDQEGGYLKLTVNGEVIKAKVFFPVTRHGTNYAKSWVKIPLKKGANTIRLTSIENRSPYIDEIVVK</sequence>
<dbReference type="EMBL" id="ABCK01000019">
    <property type="protein sequence ID" value="EDM26195.1"/>
    <property type="molecule type" value="Genomic_DNA"/>
</dbReference>
<gene>
    <name evidence="5" type="ORF">LNTAR_16648</name>
</gene>